<protein>
    <submittedName>
        <fullName evidence="1">Uncharacterized protein</fullName>
    </submittedName>
</protein>
<reference evidence="2" key="1">
    <citation type="journal article" date="2022" name="Mol. Ecol. Resour.">
        <title>The genomes of chicory, endive, great burdock and yacon provide insights into Asteraceae palaeo-polyploidization history and plant inulin production.</title>
        <authorList>
            <person name="Fan W."/>
            <person name="Wang S."/>
            <person name="Wang H."/>
            <person name="Wang A."/>
            <person name="Jiang F."/>
            <person name="Liu H."/>
            <person name="Zhao H."/>
            <person name="Xu D."/>
            <person name="Zhang Y."/>
        </authorList>
    </citation>
    <scope>NUCLEOTIDE SEQUENCE [LARGE SCALE GENOMIC DNA]</scope>
    <source>
        <strain evidence="2">cv. Yunnan</strain>
    </source>
</reference>
<keyword evidence="2" id="KW-1185">Reference proteome</keyword>
<dbReference type="EMBL" id="CM042025">
    <property type="protein sequence ID" value="KAI3808758.1"/>
    <property type="molecule type" value="Genomic_DNA"/>
</dbReference>
<proteinExistence type="predicted"/>
<gene>
    <name evidence="1" type="ORF">L1987_24719</name>
</gene>
<organism evidence="1 2">
    <name type="scientific">Smallanthus sonchifolius</name>
    <dbReference type="NCBI Taxonomy" id="185202"/>
    <lineage>
        <taxon>Eukaryota</taxon>
        <taxon>Viridiplantae</taxon>
        <taxon>Streptophyta</taxon>
        <taxon>Embryophyta</taxon>
        <taxon>Tracheophyta</taxon>
        <taxon>Spermatophyta</taxon>
        <taxon>Magnoliopsida</taxon>
        <taxon>eudicotyledons</taxon>
        <taxon>Gunneridae</taxon>
        <taxon>Pentapetalae</taxon>
        <taxon>asterids</taxon>
        <taxon>campanulids</taxon>
        <taxon>Asterales</taxon>
        <taxon>Asteraceae</taxon>
        <taxon>Asteroideae</taxon>
        <taxon>Heliantheae alliance</taxon>
        <taxon>Millerieae</taxon>
        <taxon>Smallanthus</taxon>
    </lineage>
</organism>
<comment type="caution">
    <text evidence="1">The sequence shown here is derived from an EMBL/GenBank/DDBJ whole genome shotgun (WGS) entry which is preliminary data.</text>
</comment>
<evidence type="ECO:0000313" key="2">
    <source>
        <dbReference type="Proteomes" id="UP001056120"/>
    </source>
</evidence>
<sequence>MLSSSTLLSATLSPRLPSFTQSPTSHITTTSLSVCSNHHNKRISLIGAANRNKLLCFNTKASTAAGMATEKDVKVFDAEEALSVSLAKYTADLSEKFAKQKIISGSTYFS</sequence>
<evidence type="ECO:0000313" key="1">
    <source>
        <dbReference type="EMBL" id="KAI3808758.1"/>
    </source>
</evidence>
<reference evidence="1 2" key="2">
    <citation type="journal article" date="2022" name="Mol. Ecol. Resour.">
        <title>The genomes of chicory, endive, great burdock and yacon provide insights into Asteraceae paleo-polyploidization history and plant inulin production.</title>
        <authorList>
            <person name="Fan W."/>
            <person name="Wang S."/>
            <person name="Wang H."/>
            <person name="Wang A."/>
            <person name="Jiang F."/>
            <person name="Liu H."/>
            <person name="Zhao H."/>
            <person name="Xu D."/>
            <person name="Zhang Y."/>
        </authorList>
    </citation>
    <scope>NUCLEOTIDE SEQUENCE [LARGE SCALE GENOMIC DNA]</scope>
    <source>
        <strain evidence="2">cv. Yunnan</strain>
        <tissue evidence="1">Leaves</tissue>
    </source>
</reference>
<accession>A0ACB9IMJ7</accession>
<dbReference type="Proteomes" id="UP001056120">
    <property type="component" value="Linkage Group LG08"/>
</dbReference>
<name>A0ACB9IMJ7_9ASTR</name>